<reference evidence="2 3" key="1">
    <citation type="journal article" date="2016" name="Nat. Commun.">
        <title>Thousands of microbial genomes shed light on interconnected biogeochemical processes in an aquifer system.</title>
        <authorList>
            <person name="Anantharaman K."/>
            <person name="Brown C.T."/>
            <person name="Hug L.A."/>
            <person name="Sharon I."/>
            <person name="Castelle C.J."/>
            <person name="Probst A.J."/>
            <person name="Thomas B.C."/>
            <person name="Singh A."/>
            <person name="Wilkins M.J."/>
            <person name="Karaoz U."/>
            <person name="Brodie E.L."/>
            <person name="Williams K.H."/>
            <person name="Hubbard S.S."/>
            <person name="Banfield J.F."/>
        </authorList>
    </citation>
    <scope>NUCLEOTIDE SEQUENCE [LARGE SCALE GENOMIC DNA]</scope>
</reference>
<gene>
    <name evidence="2" type="ORF">A3D53_02955</name>
</gene>
<keyword evidence="1" id="KW-0812">Transmembrane</keyword>
<evidence type="ECO:0008006" key="4">
    <source>
        <dbReference type="Google" id="ProtNLM"/>
    </source>
</evidence>
<evidence type="ECO:0000313" key="2">
    <source>
        <dbReference type="EMBL" id="OGH68284.1"/>
    </source>
</evidence>
<feature type="transmembrane region" description="Helical" evidence="1">
    <location>
        <begin position="30"/>
        <end position="54"/>
    </location>
</feature>
<accession>A0A1F6M9I7</accession>
<keyword evidence="1" id="KW-0472">Membrane</keyword>
<sequence length="269" mass="29769">MRFFKSFYNSLWNLSWLKQQKSFRGAAFRYFLLFIFLIIVVGLIPVAIVLPGLAKDAQEGVERLPDFTAQLKNGTLQISGLPQPYVSHEKDSVLVIDTVTTSSVSLSAYFTTTTESGILITRDRLEVLDRDGSEQIQPFGSLPDYGVDKSEVTTLINRFTGPVTIIVIMLLIAVLFYLVIFITKLWSLVVVAGLVWVVAKIINKSWKFSELVTVGLFAMTLPTIISLLLATLGVQLPFINFLALLAFMMAVVITNDGEVAKVDVPPSSV</sequence>
<proteinExistence type="predicted"/>
<protein>
    <recommendedName>
        <fullName evidence="4">DUF1189 domain-containing protein</fullName>
    </recommendedName>
</protein>
<feature type="transmembrane region" description="Helical" evidence="1">
    <location>
        <begin position="185"/>
        <end position="202"/>
    </location>
</feature>
<keyword evidence="1" id="KW-1133">Transmembrane helix</keyword>
<organism evidence="2 3">
    <name type="scientific">Candidatus Magasanikbacteria bacterium RIFCSPHIGHO2_02_FULL_45_10</name>
    <dbReference type="NCBI Taxonomy" id="1798679"/>
    <lineage>
        <taxon>Bacteria</taxon>
        <taxon>Candidatus Magasanikiibacteriota</taxon>
    </lineage>
</organism>
<dbReference type="EMBL" id="MFQA01000050">
    <property type="protein sequence ID" value="OGH68284.1"/>
    <property type="molecule type" value="Genomic_DNA"/>
</dbReference>
<dbReference type="AlphaFoldDB" id="A0A1F6M9I7"/>
<feature type="transmembrane region" description="Helical" evidence="1">
    <location>
        <begin position="211"/>
        <end position="230"/>
    </location>
</feature>
<feature type="transmembrane region" description="Helical" evidence="1">
    <location>
        <begin position="159"/>
        <end position="179"/>
    </location>
</feature>
<dbReference type="Pfam" id="PF06691">
    <property type="entry name" value="DUF1189"/>
    <property type="match status" value="1"/>
</dbReference>
<dbReference type="Proteomes" id="UP000176413">
    <property type="component" value="Unassembled WGS sequence"/>
</dbReference>
<dbReference type="InterPro" id="IPR009574">
    <property type="entry name" value="DUF1189"/>
</dbReference>
<name>A0A1F6M9I7_9BACT</name>
<comment type="caution">
    <text evidence="2">The sequence shown here is derived from an EMBL/GenBank/DDBJ whole genome shotgun (WGS) entry which is preliminary data.</text>
</comment>
<evidence type="ECO:0000256" key="1">
    <source>
        <dbReference type="SAM" id="Phobius"/>
    </source>
</evidence>
<evidence type="ECO:0000313" key="3">
    <source>
        <dbReference type="Proteomes" id="UP000176413"/>
    </source>
</evidence>
<feature type="transmembrane region" description="Helical" evidence="1">
    <location>
        <begin position="236"/>
        <end position="253"/>
    </location>
</feature>